<dbReference type="eggNOG" id="ENOG502R41Z">
    <property type="taxonomic scope" value="Eukaryota"/>
</dbReference>
<reference evidence="4 5" key="1">
    <citation type="submission" date="2013-03" db="EMBL/GenBank/DDBJ databases">
        <title>The Genome Sequence of Cladophialophora psammophila CBS 110553.</title>
        <authorList>
            <consortium name="The Broad Institute Genomics Platform"/>
            <person name="Cuomo C."/>
            <person name="de Hoog S."/>
            <person name="Gorbushina A."/>
            <person name="Walker B."/>
            <person name="Young S.K."/>
            <person name="Zeng Q."/>
            <person name="Gargeya S."/>
            <person name="Fitzgerald M."/>
            <person name="Haas B."/>
            <person name="Abouelleil A."/>
            <person name="Allen A.W."/>
            <person name="Alvarado L."/>
            <person name="Arachchi H.M."/>
            <person name="Berlin A.M."/>
            <person name="Chapman S.B."/>
            <person name="Gainer-Dewar J."/>
            <person name="Goldberg J."/>
            <person name="Griggs A."/>
            <person name="Gujja S."/>
            <person name="Hansen M."/>
            <person name="Howarth C."/>
            <person name="Imamovic A."/>
            <person name="Ireland A."/>
            <person name="Larimer J."/>
            <person name="McCowan C."/>
            <person name="Murphy C."/>
            <person name="Pearson M."/>
            <person name="Poon T.W."/>
            <person name="Priest M."/>
            <person name="Roberts A."/>
            <person name="Saif S."/>
            <person name="Shea T."/>
            <person name="Sisk P."/>
            <person name="Sykes S."/>
            <person name="Wortman J."/>
            <person name="Nusbaum C."/>
            <person name="Birren B."/>
        </authorList>
    </citation>
    <scope>NUCLEOTIDE SEQUENCE [LARGE SCALE GENOMIC DNA]</scope>
    <source>
        <strain evidence="4 5">CBS 110553</strain>
    </source>
</reference>
<dbReference type="SUPFAM" id="SSF51430">
    <property type="entry name" value="NAD(P)-linked oxidoreductase"/>
    <property type="match status" value="1"/>
</dbReference>
<feature type="domain" description="NADP-dependent oxidoreductase" evidence="3">
    <location>
        <begin position="8"/>
        <end position="303"/>
    </location>
</feature>
<comment type="caution">
    <text evidence="4">The sequence shown here is derived from an EMBL/GenBank/DDBJ whole genome shotgun (WGS) entry which is preliminary data.</text>
</comment>
<comment type="similarity">
    <text evidence="2">Belongs to the aldo/keto reductase family. Aldo/keto reductase 2 subfamily.</text>
</comment>
<keyword evidence="5" id="KW-1185">Reference proteome</keyword>
<dbReference type="AlphaFoldDB" id="W9WQZ0"/>
<organism evidence="4 5">
    <name type="scientific">Cladophialophora psammophila CBS 110553</name>
    <dbReference type="NCBI Taxonomy" id="1182543"/>
    <lineage>
        <taxon>Eukaryota</taxon>
        <taxon>Fungi</taxon>
        <taxon>Dikarya</taxon>
        <taxon>Ascomycota</taxon>
        <taxon>Pezizomycotina</taxon>
        <taxon>Eurotiomycetes</taxon>
        <taxon>Chaetothyriomycetidae</taxon>
        <taxon>Chaetothyriales</taxon>
        <taxon>Herpotrichiellaceae</taxon>
        <taxon>Cladophialophora</taxon>
    </lineage>
</organism>
<dbReference type="PANTHER" id="PTHR43364">
    <property type="entry name" value="NADH-SPECIFIC METHYLGLYOXAL REDUCTASE-RELATED"/>
    <property type="match status" value="1"/>
</dbReference>
<evidence type="ECO:0000256" key="1">
    <source>
        <dbReference type="ARBA" id="ARBA00023002"/>
    </source>
</evidence>
<dbReference type="InterPro" id="IPR036812">
    <property type="entry name" value="NAD(P)_OxRdtase_dom_sf"/>
</dbReference>
<evidence type="ECO:0000259" key="3">
    <source>
        <dbReference type="Pfam" id="PF00248"/>
    </source>
</evidence>
<dbReference type="STRING" id="1182543.W9WQZ0"/>
<dbReference type="CDD" id="cd19075">
    <property type="entry name" value="AKR_AKR7A1-5"/>
    <property type="match status" value="1"/>
</dbReference>
<dbReference type="EMBL" id="AMGX01000016">
    <property type="protein sequence ID" value="EXJ67380.1"/>
    <property type="molecule type" value="Genomic_DNA"/>
</dbReference>
<dbReference type="Gene3D" id="3.20.20.100">
    <property type="entry name" value="NADP-dependent oxidoreductase domain"/>
    <property type="match status" value="1"/>
</dbReference>
<dbReference type="GeneID" id="19194089"/>
<sequence length="316" mass="35009">MASDRLSIIFGTVLVGKEEPFIAEDYLQTIWSTLQSHGVTTLDTAQLYCNAEQRLGEVKAGDIFTIDTKWLAGWVPGSGTKDTIVKSVKASVHKLGVDIFYLHSPDAQTNLEETLEGVNEAYNSGLYKRFGLSNFSASEAERVYNVCKANNWILPTVYQGNYSPVARLQETLLFPTLRELDMAFYAYSPLAGGLLTKTAKQIEEGVGRFGKDVAGGMYRDMYNKPSYLNALTKWERIAQEEGVSRAELAYRWVSSNSQLSTQKYGDAIVIGASSLEQLRDTLDGLAKGPLSEMACAGINEVWEDVKHDAPLDNFNR</sequence>
<evidence type="ECO:0000313" key="4">
    <source>
        <dbReference type="EMBL" id="EXJ67380.1"/>
    </source>
</evidence>
<dbReference type="Pfam" id="PF00248">
    <property type="entry name" value="Aldo_ket_red"/>
    <property type="match status" value="1"/>
</dbReference>
<dbReference type="GO" id="GO:0016491">
    <property type="term" value="F:oxidoreductase activity"/>
    <property type="evidence" value="ECO:0007669"/>
    <property type="project" value="UniProtKB-KW"/>
</dbReference>
<keyword evidence="1" id="KW-0560">Oxidoreductase</keyword>
<name>W9WQZ0_9EURO</name>
<dbReference type="Proteomes" id="UP000019471">
    <property type="component" value="Unassembled WGS sequence"/>
</dbReference>
<proteinExistence type="inferred from homology"/>
<accession>W9WQZ0</accession>
<dbReference type="InterPro" id="IPR023210">
    <property type="entry name" value="NADP_OxRdtase_dom"/>
</dbReference>
<dbReference type="InterPro" id="IPR050523">
    <property type="entry name" value="AKR_Detox_Biosynth"/>
</dbReference>
<protein>
    <recommendedName>
        <fullName evidence="3">NADP-dependent oxidoreductase domain-containing protein</fullName>
    </recommendedName>
</protein>
<gene>
    <name evidence="4" type="ORF">A1O5_09393</name>
</gene>
<evidence type="ECO:0000256" key="2">
    <source>
        <dbReference type="ARBA" id="ARBA00038157"/>
    </source>
</evidence>
<dbReference type="OrthoDB" id="48988at2759"/>
<dbReference type="PANTHER" id="PTHR43364:SF4">
    <property type="entry name" value="NAD(P)-LINKED OXIDOREDUCTASE SUPERFAMILY PROTEIN"/>
    <property type="match status" value="1"/>
</dbReference>
<evidence type="ECO:0000313" key="5">
    <source>
        <dbReference type="Proteomes" id="UP000019471"/>
    </source>
</evidence>
<dbReference type="HOGENOM" id="CLU_023205_1_1_1"/>
<dbReference type="RefSeq" id="XP_007748162.1">
    <property type="nucleotide sequence ID" value="XM_007749972.1"/>
</dbReference>